<evidence type="ECO:0000256" key="1">
    <source>
        <dbReference type="ARBA" id="ARBA00007613"/>
    </source>
</evidence>
<accession>A0A1C7D6F4</accession>
<dbReference type="Pfam" id="PF02321">
    <property type="entry name" value="OEP"/>
    <property type="match status" value="2"/>
</dbReference>
<protein>
    <submittedName>
        <fullName evidence="5">Outer membrane protein OprM</fullName>
    </submittedName>
</protein>
<dbReference type="STRING" id="645517.A6F65_00726"/>
<sequence length="467" mass="48203">MIRLALAGLPALALAACVAAPPPEIATPAPVLPESFAYAPDAPTAGALEALLPYGDPAFADIAAIALAQAPTLEVALGRIEVARAGAARSGANRLPLVSADASVTATRTSPEQFGGGLPPGVTIDTERVSYGANLSAVWDPDLFGRVRAQERAAQARLDAATFEAVGVRNTLLAEIATAVIDWRTLEARQVAIESDLGAAQELVRLSRLREEAGIAPGFDRVRAEGAADASRSRLAALESEKARITGRLVTLTGLPAQRILPLLAQPAGLPAQPAAPASMPSLLLANRPDVLAAAANLAAVDADLAATAAQRFPQFTLSAALGLLAFDLGSLFDEDAVVGSVGGSLLAPILDFGRIQAEIDGAAAEKRVAFARYRNSVFTALGEAETAYGVIAAADRELALAERELASARRAAEIADTRYRAGLSDFLTVLEARRVAEASAERAVAARGRSERARVLLWLALGGGQG</sequence>
<comment type="subcellular location">
    <subcellularLocation>
        <location evidence="2">Cell membrane</location>
        <topology evidence="2">Lipid-anchor</topology>
    </subcellularLocation>
</comment>
<keyword evidence="2" id="KW-0449">Lipoprotein</keyword>
<dbReference type="Gene3D" id="2.20.200.10">
    <property type="entry name" value="Outer membrane efflux proteins (OEP)"/>
    <property type="match status" value="1"/>
</dbReference>
<evidence type="ECO:0000256" key="2">
    <source>
        <dbReference type="RuleBase" id="RU362097"/>
    </source>
</evidence>
<dbReference type="PANTHER" id="PTHR30203:SF33">
    <property type="entry name" value="BLR4455 PROTEIN"/>
    <property type="match status" value="1"/>
</dbReference>
<keyword evidence="2" id="KW-0564">Palmitate</keyword>
<keyword evidence="2" id="KW-1134">Transmembrane beta strand</keyword>
<dbReference type="Proteomes" id="UP000092698">
    <property type="component" value="Chromosome"/>
</dbReference>
<dbReference type="KEGG" id="anh:A6F65_00726"/>
<feature type="chain" id="PRO_5012430056" evidence="4">
    <location>
        <begin position="16"/>
        <end position="467"/>
    </location>
</feature>
<dbReference type="RefSeq" id="WP_067786060.1">
    <property type="nucleotide sequence ID" value="NZ_CP016545.1"/>
</dbReference>
<organism evidence="5 6">
    <name type="scientific">Paraurantiacibacter namhicola</name>
    <dbReference type="NCBI Taxonomy" id="645517"/>
    <lineage>
        <taxon>Bacteria</taxon>
        <taxon>Pseudomonadati</taxon>
        <taxon>Pseudomonadota</taxon>
        <taxon>Alphaproteobacteria</taxon>
        <taxon>Sphingomonadales</taxon>
        <taxon>Erythrobacteraceae</taxon>
        <taxon>Paraurantiacibacter</taxon>
    </lineage>
</organism>
<dbReference type="NCBIfam" id="TIGR01845">
    <property type="entry name" value="outer_NodT"/>
    <property type="match status" value="1"/>
</dbReference>
<feature type="signal peptide" evidence="4">
    <location>
        <begin position="1"/>
        <end position="15"/>
    </location>
</feature>
<dbReference type="PROSITE" id="PS51257">
    <property type="entry name" value="PROKAR_LIPOPROTEIN"/>
    <property type="match status" value="1"/>
</dbReference>
<keyword evidence="2" id="KW-0472">Membrane</keyword>
<feature type="coiled-coil region" evidence="3">
    <location>
        <begin position="392"/>
        <end position="419"/>
    </location>
</feature>
<keyword evidence="4" id="KW-0732">Signal</keyword>
<dbReference type="InterPro" id="IPR003423">
    <property type="entry name" value="OMP_efflux"/>
</dbReference>
<dbReference type="InterPro" id="IPR010131">
    <property type="entry name" value="MdtP/NodT-like"/>
</dbReference>
<dbReference type="GO" id="GO:0005886">
    <property type="term" value="C:plasma membrane"/>
    <property type="evidence" value="ECO:0007669"/>
    <property type="project" value="UniProtKB-SubCell"/>
</dbReference>
<evidence type="ECO:0000256" key="4">
    <source>
        <dbReference type="SAM" id="SignalP"/>
    </source>
</evidence>
<reference evidence="5 6" key="1">
    <citation type="submission" date="2016-07" db="EMBL/GenBank/DDBJ databases">
        <title>Complete genome sequence of Altererythrobacter namhicola JCM 16345T, containing esterase-encoding genes.</title>
        <authorList>
            <person name="Cheng H."/>
            <person name="Wu Y.-H."/>
            <person name="Jian S.-L."/>
            <person name="Huo Y.-Y."/>
            <person name="Wang C.-S."/>
            <person name="Xu X.-W."/>
        </authorList>
    </citation>
    <scope>NUCLEOTIDE SEQUENCE [LARGE SCALE GENOMIC DNA]</scope>
    <source>
        <strain evidence="5 6">JCM 16345</strain>
    </source>
</reference>
<name>A0A1C7D6F4_9SPHN</name>
<gene>
    <name evidence="5" type="primary">oprM</name>
    <name evidence="5" type="ORF">A6F65_00726</name>
</gene>
<evidence type="ECO:0000313" key="5">
    <source>
        <dbReference type="EMBL" id="ANU07047.1"/>
    </source>
</evidence>
<keyword evidence="3" id="KW-0175">Coiled coil</keyword>
<dbReference type="EMBL" id="CP016545">
    <property type="protein sequence ID" value="ANU07047.1"/>
    <property type="molecule type" value="Genomic_DNA"/>
</dbReference>
<keyword evidence="6" id="KW-1185">Reference proteome</keyword>
<dbReference type="AlphaFoldDB" id="A0A1C7D6F4"/>
<comment type="similarity">
    <text evidence="1 2">Belongs to the outer membrane factor (OMF) (TC 1.B.17) family.</text>
</comment>
<dbReference type="GO" id="GO:0015562">
    <property type="term" value="F:efflux transmembrane transporter activity"/>
    <property type="evidence" value="ECO:0007669"/>
    <property type="project" value="InterPro"/>
</dbReference>
<keyword evidence="2" id="KW-0812">Transmembrane</keyword>
<dbReference type="PANTHER" id="PTHR30203">
    <property type="entry name" value="OUTER MEMBRANE CATION EFFLUX PROTEIN"/>
    <property type="match status" value="1"/>
</dbReference>
<dbReference type="Gene3D" id="1.20.1600.10">
    <property type="entry name" value="Outer membrane efflux proteins (OEP)"/>
    <property type="match status" value="1"/>
</dbReference>
<evidence type="ECO:0000313" key="6">
    <source>
        <dbReference type="Proteomes" id="UP000092698"/>
    </source>
</evidence>
<proteinExistence type="inferred from homology"/>
<dbReference type="SUPFAM" id="SSF56954">
    <property type="entry name" value="Outer membrane efflux proteins (OEP)"/>
    <property type="match status" value="1"/>
</dbReference>
<evidence type="ECO:0000256" key="3">
    <source>
        <dbReference type="SAM" id="Coils"/>
    </source>
</evidence>